<dbReference type="Proteomes" id="UP000002009">
    <property type="component" value="Chromosome 6"/>
</dbReference>
<evidence type="ECO:0000313" key="2">
    <source>
        <dbReference type="EMBL" id="ACO64600.1"/>
    </source>
</evidence>
<dbReference type="GeneID" id="8244274"/>
<sequence>MSEPVSHEPKWHWHAAPSEQDGTGRRLRALCAKPPGVMAGFVEDNWSQKCETLQHGRDFLWTGKEPRIGQRIELNCTAPSDMFFRMSGMLTAVDNSPPPPGVLPPIMPHCHDKEDHTYPYHYEAFGNTHYFAKAKGLAVLSFDFWPGVNGGDVRPMCVRFSSRNYSPLSHRPSRRAGTQTPCIRSRSPATGRVRRAGS</sequence>
<dbReference type="InParanoid" id="C1E902"/>
<proteinExistence type="predicted"/>
<gene>
    <name evidence="2" type="ORF">MICPUN_59555</name>
</gene>
<organism evidence="2 3">
    <name type="scientific">Micromonas commoda (strain RCC299 / NOUM17 / CCMP2709)</name>
    <name type="common">Picoplanktonic green alga</name>
    <dbReference type="NCBI Taxonomy" id="296587"/>
    <lineage>
        <taxon>Eukaryota</taxon>
        <taxon>Viridiplantae</taxon>
        <taxon>Chlorophyta</taxon>
        <taxon>Mamiellophyceae</taxon>
        <taxon>Mamiellales</taxon>
        <taxon>Mamiellaceae</taxon>
        <taxon>Micromonas</taxon>
    </lineage>
</organism>
<dbReference type="KEGG" id="mis:MICPUN_59555"/>
<feature type="region of interest" description="Disordered" evidence="1">
    <location>
        <begin position="1"/>
        <end position="22"/>
    </location>
</feature>
<accession>C1E902</accession>
<evidence type="ECO:0000256" key="1">
    <source>
        <dbReference type="SAM" id="MobiDB-lite"/>
    </source>
</evidence>
<name>C1E902_MICCC</name>
<evidence type="ECO:0000313" key="3">
    <source>
        <dbReference type="Proteomes" id="UP000002009"/>
    </source>
</evidence>
<feature type="compositionally biased region" description="Basic and acidic residues" evidence="1">
    <location>
        <begin position="1"/>
        <end position="11"/>
    </location>
</feature>
<dbReference type="EMBL" id="CP001327">
    <property type="protein sequence ID" value="ACO64600.1"/>
    <property type="molecule type" value="Genomic_DNA"/>
</dbReference>
<reference evidence="2 3" key="1">
    <citation type="journal article" date="2009" name="Science">
        <title>Green evolution and dynamic adaptations revealed by genomes of the marine picoeukaryotes Micromonas.</title>
        <authorList>
            <person name="Worden A.Z."/>
            <person name="Lee J.H."/>
            <person name="Mock T."/>
            <person name="Rouze P."/>
            <person name="Simmons M.P."/>
            <person name="Aerts A.L."/>
            <person name="Allen A.E."/>
            <person name="Cuvelier M.L."/>
            <person name="Derelle E."/>
            <person name="Everett M.V."/>
            <person name="Foulon E."/>
            <person name="Grimwood J."/>
            <person name="Gundlach H."/>
            <person name="Henrissat B."/>
            <person name="Napoli C."/>
            <person name="McDonald S.M."/>
            <person name="Parker M.S."/>
            <person name="Rombauts S."/>
            <person name="Salamov A."/>
            <person name="Von Dassow P."/>
            <person name="Badger J.H."/>
            <person name="Coutinho P.M."/>
            <person name="Demir E."/>
            <person name="Dubchak I."/>
            <person name="Gentemann C."/>
            <person name="Eikrem W."/>
            <person name="Gready J.E."/>
            <person name="John U."/>
            <person name="Lanier W."/>
            <person name="Lindquist E.A."/>
            <person name="Lucas S."/>
            <person name="Mayer K.F."/>
            <person name="Moreau H."/>
            <person name="Not F."/>
            <person name="Otillar R."/>
            <person name="Panaud O."/>
            <person name="Pangilinan J."/>
            <person name="Paulsen I."/>
            <person name="Piegu B."/>
            <person name="Poliakov A."/>
            <person name="Robbens S."/>
            <person name="Schmutz J."/>
            <person name="Toulza E."/>
            <person name="Wyss T."/>
            <person name="Zelensky A."/>
            <person name="Zhou K."/>
            <person name="Armbrust E.V."/>
            <person name="Bhattacharya D."/>
            <person name="Goodenough U.W."/>
            <person name="Van de Peer Y."/>
            <person name="Grigoriev I.V."/>
        </authorList>
    </citation>
    <scope>NUCLEOTIDE SEQUENCE [LARGE SCALE GENOMIC DNA]</scope>
    <source>
        <strain evidence="3">RCC299 / NOUM17</strain>
    </source>
</reference>
<keyword evidence="3" id="KW-1185">Reference proteome</keyword>
<dbReference type="RefSeq" id="XP_002503342.1">
    <property type="nucleotide sequence ID" value="XM_002503296.1"/>
</dbReference>
<protein>
    <submittedName>
        <fullName evidence="2">Uncharacterized protein</fullName>
    </submittedName>
</protein>
<feature type="region of interest" description="Disordered" evidence="1">
    <location>
        <begin position="165"/>
        <end position="198"/>
    </location>
</feature>
<dbReference type="AlphaFoldDB" id="C1E902"/>
<dbReference type="OrthoDB" id="10660899at2759"/>